<gene>
    <name evidence="2" type="ORF">ETD83_21085</name>
</gene>
<reference evidence="2 3" key="1">
    <citation type="submission" date="2019-05" db="EMBL/GenBank/DDBJ databases">
        <title>Draft genome sequence of Actinomadura sp. 14C53.</title>
        <authorList>
            <person name="Saricaoglu S."/>
            <person name="Isik K."/>
        </authorList>
    </citation>
    <scope>NUCLEOTIDE SEQUENCE [LARGE SCALE GENOMIC DNA]</scope>
    <source>
        <strain evidence="2 3">14C53</strain>
    </source>
</reference>
<dbReference type="Gene3D" id="3.30.450.180">
    <property type="match status" value="1"/>
</dbReference>
<organism evidence="2 3">
    <name type="scientific">Actinomadura soli</name>
    <dbReference type="NCBI Taxonomy" id="2508997"/>
    <lineage>
        <taxon>Bacteria</taxon>
        <taxon>Bacillati</taxon>
        <taxon>Actinomycetota</taxon>
        <taxon>Actinomycetes</taxon>
        <taxon>Streptosporangiales</taxon>
        <taxon>Thermomonosporaceae</taxon>
        <taxon>Actinomadura</taxon>
    </lineage>
</organism>
<dbReference type="CDD" id="cd00093">
    <property type="entry name" value="HTH_XRE"/>
    <property type="match status" value="1"/>
</dbReference>
<dbReference type="EMBL" id="VCKW01000107">
    <property type="protein sequence ID" value="TMQ96671.1"/>
    <property type="molecule type" value="Genomic_DNA"/>
</dbReference>
<keyword evidence="3" id="KW-1185">Reference proteome</keyword>
<dbReference type="SMART" id="SM00530">
    <property type="entry name" value="HTH_XRE"/>
    <property type="match status" value="1"/>
</dbReference>
<evidence type="ECO:0000259" key="1">
    <source>
        <dbReference type="PROSITE" id="PS50943"/>
    </source>
</evidence>
<accession>A0A5C4J928</accession>
<dbReference type="SUPFAM" id="SSF47413">
    <property type="entry name" value="lambda repressor-like DNA-binding domains"/>
    <property type="match status" value="1"/>
</dbReference>
<protein>
    <submittedName>
        <fullName evidence="2">Helix-turn-helix transcriptional regulator</fullName>
    </submittedName>
</protein>
<dbReference type="PROSITE" id="PS50943">
    <property type="entry name" value="HTH_CROC1"/>
    <property type="match status" value="1"/>
</dbReference>
<dbReference type="OrthoDB" id="4336585at2"/>
<dbReference type="Gene3D" id="1.10.260.40">
    <property type="entry name" value="lambda repressor-like DNA-binding domains"/>
    <property type="match status" value="1"/>
</dbReference>
<dbReference type="Pfam" id="PF17765">
    <property type="entry name" value="MLTR_LBD"/>
    <property type="match status" value="1"/>
</dbReference>
<dbReference type="PANTHER" id="PTHR35010">
    <property type="entry name" value="BLL4672 PROTEIN-RELATED"/>
    <property type="match status" value="1"/>
</dbReference>
<dbReference type="InterPro" id="IPR001387">
    <property type="entry name" value="Cro/C1-type_HTH"/>
</dbReference>
<proteinExistence type="predicted"/>
<dbReference type="PANTHER" id="PTHR35010:SF2">
    <property type="entry name" value="BLL4672 PROTEIN"/>
    <property type="match status" value="1"/>
</dbReference>
<sequence>MARNPELGEFLKSRRARLRPEDAGVPSYGTRRRVPGLRREELAQLAGVSVAYYIRLEQGTADGVSTEVLDAIARALRLDTDERVHLHRLAHPPRRTPVAGPPRLRAPLQHLLDSITHAPAYIVGHHTNVVAWNRLTAAVFVDLAAVPPGERTWSHQIHLNDDYKARLGGNWPDVARRNVAYLRFRSGQDPDDPRLRALIGSLRDRSPEFADLWSAHHVTDLTHGEARIDHPQVGRLVLPFETLHLPGDPDLSRLMLYAAEPGSASEQALRKLAETSTHLSSADLTAAGEGLAGAGEGLAGAGAAPPEIP</sequence>
<dbReference type="InterPro" id="IPR041413">
    <property type="entry name" value="MLTR_LBD"/>
</dbReference>
<dbReference type="GO" id="GO:0003677">
    <property type="term" value="F:DNA binding"/>
    <property type="evidence" value="ECO:0007669"/>
    <property type="project" value="InterPro"/>
</dbReference>
<dbReference type="Pfam" id="PF13560">
    <property type="entry name" value="HTH_31"/>
    <property type="match status" value="1"/>
</dbReference>
<dbReference type="Proteomes" id="UP000309174">
    <property type="component" value="Unassembled WGS sequence"/>
</dbReference>
<feature type="domain" description="HTH cro/C1-type" evidence="1">
    <location>
        <begin position="36"/>
        <end position="83"/>
    </location>
</feature>
<evidence type="ECO:0000313" key="2">
    <source>
        <dbReference type="EMBL" id="TMQ96671.1"/>
    </source>
</evidence>
<dbReference type="AlphaFoldDB" id="A0A5C4J928"/>
<comment type="caution">
    <text evidence="2">The sequence shown here is derived from an EMBL/GenBank/DDBJ whole genome shotgun (WGS) entry which is preliminary data.</text>
</comment>
<evidence type="ECO:0000313" key="3">
    <source>
        <dbReference type="Proteomes" id="UP000309174"/>
    </source>
</evidence>
<dbReference type="InterPro" id="IPR010982">
    <property type="entry name" value="Lambda_DNA-bd_dom_sf"/>
</dbReference>
<name>A0A5C4J928_9ACTN</name>
<dbReference type="RefSeq" id="WP_138646861.1">
    <property type="nucleotide sequence ID" value="NZ_VCKW01000107.1"/>
</dbReference>